<evidence type="ECO:0000313" key="1">
    <source>
        <dbReference type="Proteomes" id="UP000504629"/>
    </source>
</evidence>
<dbReference type="SUPFAM" id="SSF57903">
    <property type="entry name" value="FYVE/PHD zinc finger"/>
    <property type="match status" value="1"/>
</dbReference>
<name>A0A6J2JEY0_BOMMA</name>
<dbReference type="RefSeq" id="XP_028028095.1">
    <property type="nucleotide sequence ID" value="XM_028172294.1"/>
</dbReference>
<dbReference type="AlphaFoldDB" id="A0A6J2JEY0"/>
<reference evidence="2" key="1">
    <citation type="submission" date="2025-08" db="UniProtKB">
        <authorList>
            <consortium name="RefSeq"/>
        </authorList>
    </citation>
    <scope>IDENTIFICATION</scope>
    <source>
        <tissue evidence="2">Silk gland</tissue>
    </source>
</reference>
<keyword evidence="1" id="KW-1185">Reference proteome</keyword>
<proteinExistence type="predicted"/>
<organism evidence="1 2">
    <name type="scientific">Bombyx mandarina</name>
    <name type="common">Wild silk moth</name>
    <name type="synonym">Wild silkworm</name>
    <dbReference type="NCBI Taxonomy" id="7092"/>
    <lineage>
        <taxon>Eukaryota</taxon>
        <taxon>Metazoa</taxon>
        <taxon>Ecdysozoa</taxon>
        <taxon>Arthropoda</taxon>
        <taxon>Hexapoda</taxon>
        <taxon>Insecta</taxon>
        <taxon>Pterygota</taxon>
        <taxon>Neoptera</taxon>
        <taxon>Endopterygota</taxon>
        <taxon>Lepidoptera</taxon>
        <taxon>Glossata</taxon>
        <taxon>Ditrysia</taxon>
        <taxon>Bombycoidea</taxon>
        <taxon>Bombycidae</taxon>
        <taxon>Bombycinae</taxon>
        <taxon>Bombyx</taxon>
    </lineage>
</organism>
<gene>
    <name evidence="2" type="primary">LOC114241466</name>
</gene>
<dbReference type="KEGG" id="bman:114241466"/>
<protein>
    <submittedName>
        <fullName evidence="2">Uncharacterized protein LOC114241466</fullName>
    </submittedName>
</protein>
<accession>A0A6J2JEY0</accession>
<dbReference type="GeneID" id="114241466"/>
<evidence type="ECO:0000313" key="2">
    <source>
        <dbReference type="RefSeq" id="XP_028028095.1"/>
    </source>
</evidence>
<dbReference type="OrthoDB" id="7478244at2759"/>
<sequence length="257" mass="27805">MSKCNKVKNPCKICLGPVSQKTGLQCEGACDSWVHYGCLHYTPGRINDIRKGIIKVTCPCPDCKSIQPKEYRTDEAFSCDNSYCPANRPPRCENTTCPTNSDKEKANNNSASKPCPLGRCGAGCKQHSSPQVPSAPPPQYSPACVQHERKPLPPPTGRCVPDCPSDASNDSYIPGDLAVNTGRNDSVQVVEDMCKTVGQLTNQINELMCKMKELVGEKGPNQDGCYPSGNHKSCDKKGPKAQCPKPCYCPGNPAKKK</sequence>
<dbReference type="InterPro" id="IPR011011">
    <property type="entry name" value="Znf_FYVE_PHD"/>
</dbReference>
<dbReference type="Proteomes" id="UP000504629">
    <property type="component" value="Unplaced"/>
</dbReference>